<evidence type="ECO:0000313" key="1">
    <source>
        <dbReference type="EMBL" id="MCW1934136.1"/>
    </source>
</evidence>
<organism evidence="1 2">
    <name type="scientific">Pararhodobacter zhoushanensis</name>
    <dbReference type="NCBI Taxonomy" id="2479545"/>
    <lineage>
        <taxon>Bacteria</taxon>
        <taxon>Pseudomonadati</taxon>
        <taxon>Pseudomonadota</taxon>
        <taxon>Alphaproteobacteria</taxon>
        <taxon>Rhodobacterales</taxon>
        <taxon>Paracoccaceae</taxon>
        <taxon>Pararhodobacter</taxon>
    </lineage>
</organism>
<comment type="caution">
    <text evidence="1">The sequence shown here is derived from an EMBL/GenBank/DDBJ whole genome shotgun (WGS) entry which is preliminary data.</text>
</comment>
<proteinExistence type="predicted"/>
<evidence type="ECO:0000313" key="2">
    <source>
        <dbReference type="Proteomes" id="UP001208938"/>
    </source>
</evidence>
<name>A0ABT3H2S1_9RHOB</name>
<accession>A0ABT3H2S1</accession>
<dbReference type="EMBL" id="JAPDFL010000001">
    <property type="protein sequence ID" value="MCW1934136.1"/>
    <property type="molecule type" value="Genomic_DNA"/>
</dbReference>
<reference evidence="1 2" key="1">
    <citation type="submission" date="2022-10" db="EMBL/GenBank/DDBJ databases">
        <title>Pararhodobacter sp. nov., isolated from marine algae.</title>
        <authorList>
            <person name="Choi B.J."/>
            <person name="Kim J.M."/>
            <person name="Lee J.K."/>
            <person name="Choi D.G."/>
            <person name="Jeon C.O."/>
        </authorList>
    </citation>
    <scope>NUCLEOTIDE SEQUENCE [LARGE SCALE GENOMIC DNA]</scope>
    <source>
        <strain evidence="1 2">ZQ420</strain>
    </source>
</reference>
<dbReference type="RefSeq" id="WP_264506960.1">
    <property type="nucleotide sequence ID" value="NZ_JAPDFL010000001.1"/>
</dbReference>
<protein>
    <submittedName>
        <fullName evidence="1">Uncharacterized protein</fullName>
    </submittedName>
</protein>
<dbReference type="Proteomes" id="UP001208938">
    <property type="component" value="Unassembled WGS sequence"/>
</dbReference>
<gene>
    <name evidence="1" type="ORF">OKW52_18205</name>
</gene>
<keyword evidence="2" id="KW-1185">Reference proteome</keyword>
<sequence length="155" mass="17339">MSQALKTMVNSRFISLILLIVIYVSPAHSMSDAPTCPALWQDIVIEVESRLDLQAASEPFLFADRDGNIFDCLGASLDEGIVLLLEEGMQEWPLDRTQKLGQDPAHWPINICSMYHTEIGDTSYHVVTLPLDPLVVRMPICITRVLNSDSLRLSE</sequence>